<keyword evidence="1" id="KW-0472">Membrane</keyword>
<keyword evidence="3" id="KW-1185">Reference proteome</keyword>
<keyword evidence="1" id="KW-0812">Transmembrane</keyword>
<keyword evidence="1" id="KW-1133">Transmembrane helix</keyword>
<evidence type="ECO:0000313" key="3">
    <source>
        <dbReference type="Proteomes" id="UP000606720"/>
    </source>
</evidence>
<gene>
    <name evidence="2" type="ORF">H8S17_13540</name>
</gene>
<reference evidence="2" key="1">
    <citation type="submission" date="2020-08" db="EMBL/GenBank/DDBJ databases">
        <title>Genome public.</title>
        <authorList>
            <person name="Liu C."/>
            <person name="Sun Q."/>
        </authorList>
    </citation>
    <scope>NUCLEOTIDE SEQUENCE</scope>
    <source>
        <strain evidence="2">BX1005</strain>
    </source>
</reference>
<accession>A0A923RUQ6</accession>
<evidence type="ECO:0000313" key="2">
    <source>
        <dbReference type="EMBL" id="MBC5715210.1"/>
    </source>
</evidence>
<feature type="transmembrane region" description="Helical" evidence="1">
    <location>
        <begin position="12"/>
        <end position="33"/>
    </location>
</feature>
<name>A0A923RUQ6_9FIRM</name>
<dbReference type="RefSeq" id="WP_186867628.1">
    <property type="nucleotide sequence ID" value="NZ_JACOPH010000015.1"/>
</dbReference>
<dbReference type="Proteomes" id="UP000606720">
    <property type="component" value="Unassembled WGS sequence"/>
</dbReference>
<dbReference type="EMBL" id="JACOPH010000015">
    <property type="protein sequence ID" value="MBC5715210.1"/>
    <property type="molecule type" value="Genomic_DNA"/>
</dbReference>
<dbReference type="AlphaFoldDB" id="A0A923RUQ6"/>
<sequence>MIEYYLGIDSDYILLGLAGFVVILLIILLVNAVQIHKLKKKYKMFMDGKNAKTLEESIMSRMDQMDYLISSNKKNENDIQTIYKNLKSTFQKVGLVKYDAFQEMGGKLSFSLALLNETNDGFIINAMHSREGCYTYIKEIIDGNSVITLADEEKEALDMAMHMNEHKE</sequence>
<organism evidence="2 3">
    <name type="scientific">Roseburia zhanii</name>
    <dbReference type="NCBI Taxonomy" id="2763064"/>
    <lineage>
        <taxon>Bacteria</taxon>
        <taxon>Bacillati</taxon>
        <taxon>Bacillota</taxon>
        <taxon>Clostridia</taxon>
        <taxon>Lachnospirales</taxon>
        <taxon>Lachnospiraceae</taxon>
        <taxon>Roseburia</taxon>
    </lineage>
</organism>
<comment type="caution">
    <text evidence="2">The sequence shown here is derived from an EMBL/GenBank/DDBJ whole genome shotgun (WGS) entry which is preliminary data.</text>
</comment>
<dbReference type="InterPro" id="IPR027981">
    <property type="entry name" value="DUF4446"/>
</dbReference>
<proteinExistence type="predicted"/>
<evidence type="ECO:0000256" key="1">
    <source>
        <dbReference type="SAM" id="Phobius"/>
    </source>
</evidence>
<protein>
    <submittedName>
        <fullName evidence="2">DUF4446 family protein</fullName>
    </submittedName>
</protein>
<dbReference type="Pfam" id="PF14584">
    <property type="entry name" value="DUF4446"/>
    <property type="match status" value="1"/>
</dbReference>